<feature type="signal peptide" evidence="1">
    <location>
        <begin position="1"/>
        <end position="33"/>
    </location>
</feature>
<dbReference type="InterPro" id="IPR008969">
    <property type="entry name" value="CarboxyPept-like_regulatory"/>
</dbReference>
<evidence type="ECO:0000313" key="3">
    <source>
        <dbReference type="Proteomes" id="UP000659388"/>
    </source>
</evidence>
<feature type="chain" id="PRO_5038025611" evidence="1">
    <location>
        <begin position="34"/>
        <end position="795"/>
    </location>
</feature>
<dbReference type="Gene3D" id="2.60.40.1120">
    <property type="entry name" value="Carboxypeptidase-like, regulatory domain"/>
    <property type="match status" value="1"/>
</dbReference>
<dbReference type="RefSeq" id="WP_202245308.1">
    <property type="nucleotide sequence ID" value="NZ_JAESIY010000008.1"/>
</dbReference>
<dbReference type="Proteomes" id="UP000659388">
    <property type="component" value="Unassembled WGS sequence"/>
</dbReference>
<dbReference type="SUPFAM" id="SSF56935">
    <property type="entry name" value="Porins"/>
    <property type="match status" value="1"/>
</dbReference>
<evidence type="ECO:0000256" key="1">
    <source>
        <dbReference type="SAM" id="SignalP"/>
    </source>
</evidence>
<name>A0A937K1N5_9BACT</name>
<dbReference type="AlphaFoldDB" id="A0A937K1N5"/>
<keyword evidence="1" id="KW-0732">Signal</keyword>
<organism evidence="2 3">
    <name type="scientific">Fulvivirga sediminis</name>
    <dbReference type="NCBI Taxonomy" id="2803949"/>
    <lineage>
        <taxon>Bacteria</taxon>
        <taxon>Pseudomonadati</taxon>
        <taxon>Bacteroidota</taxon>
        <taxon>Cytophagia</taxon>
        <taxon>Cytophagales</taxon>
        <taxon>Fulvivirgaceae</taxon>
        <taxon>Fulvivirga</taxon>
    </lineage>
</organism>
<dbReference type="EMBL" id="JAESIY010000008">
    <property type="protein sequence ID" value="MBL3657520.1"/>
    <property type="molecule type" value="Genomic_DNA"/>
</dbReference>
<gene>
    <name evidence="2" type="ORF">JL102_15335</name>
</gene>
<accession>A0A937K1N5</accession>
<comment type="caution">
    <text evidence="2">The sequence shown here is derived from an EMBL/GenBank/DDBJ whole genome shotgun (WGS) entry which is preliminary data.</text>
</comment>
<proteinExistence type="predicted"/>
<dbReference type="Pfam" id="PF13715">
    <property type="entry name" value="CarbopepD_reg_2"/>
    <property type="match status" value="1"/>
</dbReference>
<keyword evidence="3" id="KW-1185">Reference proteome</keyword>
<protein>
    <submittedName>
        <fullName evidence="2">TonB-dependent receptor</fullName>
    </submittedName>
</protein>
<sequence length="795" mass="89248">MQPNLKKTYKPKVLFFVLFMFFNLSLTTKPAYCQVLSQSIRGHVTEANTREPLVGASVIVVGTDPIKGSVTGIDGDFIIENVPIGRYDIQISSMGYETTTLRQVLVSSAKELVLEASLEESTMVMNEIVVKDKFSKDKPLNEMATVSARSFSVEETRRYAGGLDDPARMVSAFAGVASGPATQDNALIIRGNSPKGVHWRLEGVEIPNPSHFGGVNVIGGGLVTIFSSNLLANSDFFTGAFPAEYGNAMAGVFDMKFRNGNNQNREHMVQLGVQGIEVGSEGPFVKGKGSSYLANYRYSTIGLISEILDRDQIATYQDFSFKVNLPTEKMGVFSLYGIGGKSFNKDEGESDSSLWETNYDREQFEIDMSVGATGLVHKYNINSKTYIQSTLAASGTGFTMDQGLFEEKAVRPDQYIVDNTYRFTLASFLENYFGSRHTNKTGFYLHRMGYNLNLKSYEKEQNDLVQYVDDDGQANMFQAYTQSSLQLTPRTVANIGVHLLHFSVNNDLSVEPRVGLKYTVNPSNTISFGYGLHSNTEPLNIYFAKIPDAQGDLGTPNKSLEFTRAHHIVIAYDHLFNDHLRLKVEPYFQYLFNVPVEKGTYYSLLNFTREPFFDKVLVNEGTGRNVGIDLTFERFFKKGFYYMLSSSVFSSTYEGGDGKRYNTRFNSNYLLNILGGKEILVGRSKNNVLGINGRLTFSGGLRQALIDKQQSVNDKEVVFDYSHAYEERDPGFYNIDLTVTYRMNRAKYAGIIAVQLKNAFNIQQFTEYVYNFRSQQIEKDYGLGILPFISYKIEF</sequence>
<keyword evidence="2" id="KW-0675">Receptor</keyword>
<evidence type="ECO:0000313" key="2">
    <source>
        <dbReference type="EMBL" id="MBL3657520.1"/>
    </source>
</evidence>
<reference evidence="2" key="1">
    <citation type="submission" date="2021-01" db="EMBL/GenBank/DDBJ databases">
        <title>Fulvivirga kasyanovii gen. nov., sp nov., a novel member of the phylum Bacteroidetes isolated from seawater in a mussel farm.</title>
        <authorList>
            <person name="Zhao L.-H."/>
            <person name="Wang Z.-J."/>
        </authorList>
    </citation>
    <scope>NUCLEOTIDE SEQUENCE</scope>
    <source>
        <strain evidence="2">2943</strain>
    </source>
</reference>
<dbReference type="SUPFAM" id="SSF49464">
    <property type="entry name" value="Carboxypeptidase regulatory domain-like"/>
    <property type="match status" value="1"/>
</dbReference>